<protein>
    <submittedName>
        <fullName evidence="7">Sigma-70 family RNA polymerase sigma factor</fullName>
    </submittedName>
</protein>
<sequence>MNTIAALKQGNLLVFNEVYYSWHKRIYYFILRKTKSPFIAEEVVQLTFIKFWNYRDSLADNIGVELQLFRIARTTLIDLLRKETVYQEKVVHVIANYTLPLDDLWGRLAEKELQHKLAHVLEEMPPMRRKVFEMSRFKGMSHQQIAHELSLSSRTVESHIFQAIRQIKHYLGLLLLLLVWLFPF</sequence>
<organism evidence="7 8">
    <name type="scientific">Chitinophaga agri</name>
    <dbReference type="NCBI Taxonomy" id="2703787"/>
    <lineage>
        <taxon>Bacteria</taxon>
        <taxon>Pseudomonadati</taxon>
        <taxon>Bacteroidota</taxon>
        <taxon>Chitinophagia</taxon>
        <taxon>Chitinophagales</taxon>
        <taxon>Chitinophagaceae</taxon>
        <taxon>Chitinophaga</taxon>
    </lineage>
</organism>
<evidence type="ECO:0000313" key="7">
    <source>
        <dbReference type="EMBL" id="QHS58833.1"/>
    </source>
</evidence>
<comment type="similarity">
    <text evidence="1">Belongs to the sigma-70 factor family. ECF subfamily.</text>
</comment>
<evidence type="ECO:0000256" key="2">
    <source>
        <dbReference type="ARBA" id="ARBA00023015"/>
    </source>
</evidence>
<evidence type="ECO:0000313" key="8">
    <source>
        <dbReference type="Proteomes" id="UP000476411"/>
    </source>
</evidence>
<evidence type="ECO:0000256" key="4">
    <source>
        <dbReference type="ARBA" id="ARBA00023163"/>
    </source>
</evidence>
<dbReference type="GO" id="GO:0003677">
    <property type="term" value="F:DNA binding"/>
    <property type="evidence" value="ECO:0007669"/>
    <property type="project" value="InterPro"/>
</dbReference>
<dbReference type="PANTHER" id="PTHR43133">
    <property type="entry name" value="RNA POLYMERASE ECF-TYPE SIGMA FACTO"/>
    <property type="match status" value="1"/>
</dbReference>
<proteinExistence type="inferred from homology"/>
<feature type="domain" description="RNA polymerase sigma-70 region 2" evidence="5">
    <location>
        <begin position="21"/>
        <end position="83"/>
    </location>
</feature>
<feature type="domain" description="RNA polymerase sigma factor 70 region 4 type 2" evidence="6">
    <location>
        <begin position="116"/>
        <end position="166"/>
    </location>
</feature>
<dbReference type="EMBL" id="CP048113">
    <property type="protein sequence ID" value="QHS58833.1"/>
    <property type="molecule type" value="Genomic_DNA"/>
</dbReference>
<dbReference type="SUPFAM" id="SSF88659">
    <property type="entry name" value="Sigma3 and sigma4 domains of RNA polymerase sigma factors"/>
    <property type="match status" value="1"/>
</dbReference>
<dbReference type="Gene3D" id="1.10.10.10">
    <property type="entry name" value="Winged helix-like DNA-binding domain superfamily/Winged helix DNA-binding domain"/>
    <property type="match status" value="1"/>
</dbReference>
<dbReference type="Proteomes" id="UP000476411">
    <property type="component" value="Chromosome"/>
</dbReference>
<dbReference type="Pfam" id="PF08281">
    <property type="entry name" value="Sigma70_r4_2"/>
    <property type="match status" value="1"/>
</dbReference>
<dbReference type="InterPro" id="IPR014284">
    <property type="entry name" value="RNA_pol_sigma-70_dom"/>
</dbReference>
<keyword evidence="2" id="KW-0805">Transcription regulation</keyword>
<dbReference type="InterPro" id="IPR039425">
    <property type="entry name" value="RNA_pol_sigma-70-like"/>
</dbReference>
<dbReference type="InterPro" id="IPR013249">
    <property type="entry name" value="RNA_pol_sigma70_r4_t2"/>
</dbReference>
<dbReference type="NCBIfam" id="TIGR02937">
    <property type="entry name" value="sigma70-ECF"/>
    <property type="match status" value="1"/>
</dbReference>
<dbReference type="InterPro" id="IPR036388">
    <property type="entry name" value="WH-like_DNA-bd_sf"/>
</dbReference>
<dbReference type="InterPro" id="IPR013325">
    <property type="entry name" value="RNA_pol_sigma_r2"/>
</dbReference>
<dbReference type="GO" id="GO:0016987">
    <property type="term" value="F:sigma factor activity"/>
    <property type="evidence" value="ECO:0007669"/>
    <property type="project" value="UniProtKB-KW"/>
</dbReference>
<keyword evidence="3" id="KW-0731">Sigma factor</keyword>
<dbReference type="SUPFAM" id="SSF88946">
    <property type="entry name" value="Sigma2 domain of RNA polymerase sigma factors"/>
    <property type="match status" value="1"/>
</dbReference>
<keyword evidence="4" id="KW-0804">Transcription</keyword>
<dbReference type="InterPro" id="IPR013324">
    <property type="entry name" value="RNA_pol_sigma_r3/r4-like"/>
</dbReference>
<keyword evidence="8" id="KW-1185">Reference proteome</keyword>
<dbReference type="Pfam" id="PF04542">
    <property type="entry name" value="Sigma70_r2"/>
    <property type="match status" value="1"/>
</dbReference>
<dbReference type="GO" id="GO:0006352">
    <property type="term" value="P:DNA-templated transcription initiation"/>
    <property type="evidence" value="ECO:0007669"/>
    <property type="project" value="InterPro"/>
</dbReference>
<evidence type="ECO:0000256" key="1">
    <source>
        <dbReference type="ARBA" id="ARBA00010641"/>
    </source>
</evidence>
<dbReference type="AlphaFoldDB" id="A0A6B9ZE71"/>
<dbReference type="PANTHER" id="PTHR43133:SF46">
    <property type="entry name" value="RNA POLYMERASE SIGMA-70 FACTOR ECF SUBFAMILY"/>
    <property type="match status" value="1"/>
</dbReference>
<name>A0A6B9ZE71_9BACT</name>
<gene>
    <name evidence="7" type="ORF">GWR21_04205</name>
</gene>
<evidence type="ECO:0000256" key="3">
    <source>
        <dbReference type="ARBA" id="ARBA00023082"/>
    </source>
</evidence>
<evidence type="ECO:0000259" key="5">
    <source>
        <dbReference type="Pfam" id="PF04542"/>
    </source>
</evidence>
<reference evidence="7 8" key="1">
    <citation type="submission" date="2020-01" db="EMBL/GenBank/DDBJ databases">
        <title>Complete genome sequence of Chitinophaga sp. H33E-04 isolated from quinoa roots.</title>
        <authorList>
            <person name="Weon H.-Y."/>
            <person name="Lee S.A."/>
        </authorList>
    </citation>
    <scope>NUCLEOTIDE SEQUENCE [LARGE SCALE GENOMIC DNA]</scope>
    <source>
        <strain evidence="7 8">H33E-04</strain>
    </source>
</reference>
<dbReference type="KEGG" id="chih:GWR21_04205"/>
<accession>A0A6B9ZE71</accession>
<dbReference type="InterPro" id="IPR007627">
    <property type="entry name" value="RNA_pol_sigma70_r2"/>
</dbReference>
<dbReference type="RefSeq" id="WP_162330536.1">
    <property type="nucleotide sequence ID" value="NZ_CP048113.1"/>
</dbReference>
<evidence type="ECO:0000259" key="6">
    <source>
        <dbReference type="Pfam" id="PF08281"/>
    </source>
</evidence>
<dbReference type="Gene3D" id="1.10.1740.10">
    <property type="match status" value="1"/>
</dbReference>